<dbReference type="AlphaFoldDB" id="A0A5N5XEA1"/>
<evidence type="ECO:0000313" key="1">
    <source>
        <dbReference type="EMBL" id="KAB8078397.1"/>
    </source>
</evidence>
<proteinExistence type="predicted"/>
<accession>A0A5N5XEA1</accession>
<protein>
    <submittedName>
        <fullName evidence="1">Uncharacterized protein</fullName>
    </submittedName>
</protein>
<dbReference type="OrthoDB" id="5409522at2759"/>
<organism evidence="1 2">
    <name type="scientific">Aspergillus leporis</name>
    <dbReference type="NCBI Taxonomy" id="41062"/>
    <lineage>
        <taxon>Eukaryota</taxon>
        <taxon>Fungi</taxon>
        <taxon>Dikarya</taxon>
        <taxon>Ascomycota</taxon>
        <taxon>Pezizomycotina</taxon>
        <taxon>Eurotiomycetes</taxon>
        <taxon>Eurotiomycetidae</taxon>
        <taxon>Eurotiales</taxon>
        <taxon>Aspergillaceae</taxon>
        <taxon>Aspergillus</taxon>
        <taxon>Aspergillus subgen. Circumdati</taxon>
    </lineage>
</organism>
<evidence type="ECO:0000313" key="2">
    <source>
        <dbReference type="Proteomes" id="UP000326565"/>
    </source>
</evidence>
<gene>
    <name evidence="1" type="ORF">BDV29DRAFT_166297</name>
</gene>
<name>A0A5N5XEA1_9EURO</name>
<reference evidence="1 2" key="1">
    <citation type="submission" date="2019-04" db="EMBL/GenBank/DDBJ databases">
        <title>Friends and foes A comparative genomics study of 23 Aspergillus species from section Flavi.</title>
        <authorList>
            <consortium name="DOE Joint Genome Institute"/>
            <person name="Kjaerbolling I."/>
            <person name="Vesth T."/>
            <person name="Frisvad J.C."/>
            <person name="Nybo J.L."/>
            <person name="Theobald S."/>
            <person name="Kildgaard S."/>
            <person name="Isbrandt T."/>
            <person name="Kuo A."/>
            <person name="Sato A."/>
            <person name="Lyhne E.K."/>
            <person name="Kogle M.E."/>
            <person name="Wiebenga A."/>
            <person name="Kun R.S."/>
            <person name="Lubbers R.J."/>
            <person name="Makela M.R."/>
            <person name="Barry K."/>
            <person name="Chovatia M."/>
            <person name="Clum A."/>
            <person name="Daum C."/>
            <person name="Haridas S."/>
            <person name="He G."/>
            <person name="LaButti K."/>
            <person name="Lipzen A."/>
            <person name="Mondo S."/>
            <person name="Riley R."/>
            <person name="Salamov A."/>
            <person name="Simmons B.A."/>
            <person name="Magnuson J.K."/>
            <person name="Henrissat B."/>
            <person name="Mortensen U.H."/>
            <person name="Larsen T.O."/>
            <person name="Devries R.P."/>
            <person name="Grigoriev I.V."/>
            <person name="Machida M."/>
            <person name="Baker S.E."/>
            <person name="Andersen M.R."/>
        </authorList>
    </citation>
    <scope>NUCLEOTIDE SEQUENCE [LARGE SCALE GENOMIC DNA]</scope>
    <source>
        <strain evidence="1 2">CBS 151.66</strain>
    </source>
</reference>
<keyword evidence="2" id="KW-1185">Reference proteome</keyword>
<dbReference type="Proteomes" id="UP000326565">
    <property type="component" value="Unassembled WGS sequence"/>
</dbReference>
<dbReference type="EMBL" id="ML732158">
    <property type="protein sequence ID" value="KAB8078397.1"/>
    <property type="molecule type" value="Genomic_DNA"/>
</dbReference>
<sequence>MRTDPRLTYRDIRARMSAPAHLKPAENALNMRRERDARRPLHLSCWTYRRGAPGRMTKIDIERVEHWSFDQIRYNTTMDIVYADGGRGQAFQLADRAFADAVSTTYPLDYFLNMGRGEMPSDRILAAQGLFFRLSERARALGLTSWRLLPDTEHPESFRYNTGR</sequence>